<evidence type="ECO:0000256" key="3">
    <source>
        <dbReference type="ARBA" id="ARBA00022729"/>
    </source>
</evidence>
<keyword evidence="3 6" id="KW-0732">Signal</keyword>
<comment type="subcellular location">
    <subcellularLocation>
        <location evidence="1">Cell outer membrane</location>
    </subcellularLocation>
</comment>
<feature type="chain" id="PRO_5010539710" evidence="6">
    <location>
        <begin position="22"/>
        <end position="266"/>
    </location>
</feature>
<gene>
    <name evidence="7" type="ORF">Ga0080559_TMP2261</name>
</gene>
<organism evidence="7 8">
    <name type="scientific">Salipiger profundus</name>
    <dbReference type="NCBI Taxonomy" id="1229727"/>
    <lineage>
        <taxon>Bacteria</taxon>
        <taxon>Pseudomonadati</taxon>
        <taxon>Pseudomonadota</taxon>
        <taxon>Alphaproteobacteria</taxon>
        <taxon>Rhodobacterales</taxon>
        <taxon>Roseobacteraceae</taxon>
        <taxon>Salipiger</taxon>
    </lineage>
</organism>
<dbReference type="PANTHER" id="PTHR38776:SF1">
    <property type="entry name" value="MLTA-INTERACTING PROTEIN-RELATED"/>
    <property type="match status" value="1"/>
</dbReference>
<name>A0A1U7D4F4_9RHOB</name>
<evidence type="ECO:0000313" key="8">
    <source>
        <dbReference type="Proteomes" id="UP000186559"/>
    </source>
</evidence>
<keyword evidence="4" id="KW-0472">Membrane</keyword>
<feature type="signal peptide" evidence="6">
    <location>
        <begin position="1"/>
        <end position="21"/>
    </location>
</feature>
<sequence length="266" mass="28926" precursor="true">MISARLLMPLVLCAAPLAAVAQQTETVSTMSSASNADLTFSLRGGVSYSPEYFGSDDYAVGPDVGFKFHGLNLSNGRSFGSGDPWADTLGWDVHGAFRYIGERDASEHDDLRGMDDVDAAVELGFGFGYTAEYFSAYTDVRRGFGGHEAWVGEAGLDLIARPTDRWKLTVGPRLFWGSDDYADTYFGVDTSEAAAGRPAYEAEGGLLTSGVEVGARYQIDDDWGLEGAVTWEKYRNDAADSPIVENGSDDQWSVRLGVTRVFRLRF</sequence>
<keyword evidence="8" id="KW-1185">Reference proteome</keyword>
<dbReference type="GO" id="GO:0009279">
    <property type="term" value="C:cell outer membrane"/>
    <property type="evidence" value="ECO:0007669"/>
    <property type="project" value="UniProtKB-SubCell"/>
</dbReference>
<dbReference type="Proteomes" id="UP000186559">
    <property type="component" value="Chromosome"/>
</dbReference>
<protein>
    <submittedName>
        <fullName evidence="7">Outer membrane protein</fullName>
    </submittedName>
</protein>
<proteinExistence type="inferred from homology"/>
<dbReference type="InterPro" id="IPR010583">
    <property type="entry name" value="MipA"/>
</dbReference>
<evidence type="ECO:0000256" key="2">
    <source>
        <dbReference type="ARBA" id="ARBA00005722"/>
    </source>
</evidence>
<dbReference type="SUPFAM" id="SSF56935">
    <property type="entry name" value="Porins"/>
    <property type="match status" value="1"/>
</dbReference>
<evidence type="ECO:0000256" key="1">
    <source>
        <dbReference type="ARBA" id="ARBA00004442"/>
    </source>
</evidence>
<comment type="similarity">
    <text evidence="2">Belongs to the MipA/OmpV family.</text>
</comment>
<dbReference type="STRING" id="1229727.Ga0080559_TMP2261"/>
<dbReference type="PANTHER" id="PTHR38776">
    <property type="entry name" value="MLTA-INTERACTING PROTEIN-RELATED"/>
    <property type="match status" value="1"/>
</dbReference>
<dbReference type="AlphaFoldDB" id="A0A1U7D4F4"/>
<evidence type="ECO:0000313" key="7">
    <source>
        <dbReference type="EMBL" id="APX23057.1"/>
    </source>
</evidence>
<reference evidence="7 8" key="1">
    <citation type="submission" date="2016-03" db="EMBL/GenBank/DDBJ databases">
        <title>Deep-sea bacteria in the southern Pacific.</title>
        <authorList>
            <person name="Tang K."/>
        </authorList>
    </citation>
    <scope>NUCLEOTIDE SEQUENCE [LARGE SCALE GENOMIC DNA]</scope>
    <source>
        <strain evidence="7 8">JLT2016</strain>
    </source>
</reference>
<dbReference type="RefSeq" id="WP_017468051.1">
    <property type="nucleotide sequence ID" value="NZ_BMEW01000005.1"/>
</dbReference>
<dbReference type="EMBL" id="CP014796">
    <property type="protein sequence ID" value="APX23057.1"/>
    <property type="molecule type" value="Genomic_DNA"/>
</dbReference>
<dbReference type="KEGG" id="tpro:Ga0080559_TMP2261"/>
<keyword evidence="5" id="KW-0998">Cell outer membrane</keyword>
<evidence type="ECO:0000256" key="4">
    <source>
        <dbReference type="ARBA" id="ARBA00023136"/>
    </source>
</evidence>
<accession>A0A1U7D4F4</accession>
<evidence type="ECO:0000256" key="6">
    <source>
        <dbReference type="SAM" id="SignalP"/>
    </source>
</evidence>
<evidence type="ECO:0000256" key="5">
    <source>
        <dbReference type="ARBA" id="ARBA00023237"/>
    </source>
</evidence>
<dbReference type="Pfam" id="PF06629">
    <property type="entry name" value="MipA"/>
    <property type="match status" value="1"/>
</dbReference>